<dbReference type="GO" id="GO:0005524">
    <property type="term" value="F:ATP binding"/>
    <property type="evidence" value="ECO:0007669"/>
    <property type="project" value="UniProtKB-KW"/>
</dbReference>
<dbReference type="InterPro" id="IPR002586">
    <property type="entry name" value="CobQ/CobB/MinD/ParA_Nub-bd_dom"/>
</dbReference>
<dbReference type="Proteomes" id="UP000287563">
    <property type="component" value="Unassembled WGS sequence"/>
</dbReference>
<feature type="domain" description="CobB/CobQ-like glutamine amidotransferase" evidence="11">
    <location>
        <begin position="241"/>
        <end position="445"/>
    </location>
</feature>
<evidence type="ECO:0000313" key="12">
    <source>
        <dbReference type="EMBL" id="RWX54806.1"/>
    </source>
</evidence>
<evidence type="ECO:0000256" key="5">
    <source>
        <dbReference type="ARBA" id="ARBA00022598"/>
    </source>
</evidence>
<accession>A0A444JNY7</accession>
<comment type="similarity">
    <text evidence="3">Belongs to the CobB/CobQ family. CobQ subfamily.</text>
</comment>
<evidence type="ECO:0000256" key="4">
    <source>
        <dbReference type="ARBA" id="ARBA00022573"/>
    </source>
</evidence>
<dbReference type="InterPro" id="IPR011698">
    <property type="entry name" value="GATase_3"/>
</dbReference>
<comment type="pathway">
    <text evidence="2">Cofactor biosynthesis; adenosylcobalamin biosynthesis.</text>
</comment>
<dbReference type="GO" id="GO:0009236">
    <property type="term" value="P:cobalamin biosynthetic process"/>
    <property type="evidence" value="ECO:0007669"/>
    <property type="project" value="UniProtKB-KW"/>
</dbReference>
<dbReference type="CDD" id="cd05388">
    <property type="entry name" value="CobB_N"/>
    <property type="match status" value="1"/>
</dbReference>
<dbReference type="Gene3D" id="3.40.50.300">
    <property type="entry name" value="P-loop containing nucleotide triphosphate hydrolases"/>
    <property type="match status" value="2"/>
</dbReference>
<dbReference type="InterPro" id="IPR004484">
    <property type="entry name" value="CbiA/CobB_synth"/>
</dbReference>
<dbReference type="GO" id="GO:0042242">
    <property type="term" value="F:cobyrinic acid a,c-diamide synthase activity"/>
    <property type="evidence" value="ECO:0007669"/>
    <property type="project" value="InterPro"/>
</dbReference>
<evidence type="ECO:0000256" key="3">
    <source>
        <dbReference type="ARBA" id="ARBA00006205"/>
    </source>
</evidence>
<evidence type="ECO:0000256" key="2">
    <source>
        <dbReference type="ARBA" id="ARBA00004953"/>
    </source>
</evidence>
<dbReference type="AlphaFoldDB" id="A0A444JNY7"/>
<reference evidence="12 13" key="1">
    <citation type="submission" date="2018-11" db="EMBL/GenBank/DDBJ databases">
        <title>Photobacterium sp. BEI247 sp. nov., a marine bacterium isolated from Yongle Blue Hole in the South China Sea.</title>
        <authorList>
            <person name="Wang X."/>
        </authorList>
    </citation>
    <scope>NUCLEOTIDE SEQUENCE [LARGE SCALE GENOMIC DNA]</scope>
    <source>
        <strain evidence="13">BEI247</strain>
    </source>
</reference>
<protein>
    <submittedName>
        <fullName evidence="12">Cobyrinate a,c-diamide synthase</fullName>
    </submittedName>
</protein>
<dbReference type="PROSITE" id="PS51274">
    <property type="entry name" value="GATASE_COBBQ"/>
    <property type="match status" value="1"/>
</dbReference>
<evidence type="ECO:0000259" key="11">
    <source>
        <dbReference type="Pfam" id="PF07685"/>
    </source>
</evidence>
<gene>
    <name evidence="12" type="ORF">EDI28_13735</name>
</gene>
<dbReference type="InterPro" id="IPR027417">
    <property type="entry name" value="P-loop_NTPase"/>
</dbReference>
<evidence type="ECO:0000256" key="7">
    <source>
        <dbReference type="ARBA" id="ARBA00022840"/>
    </source>
</evidence>
<keyword evidence="6" id="KW-0547">Nucleotide-binding</keyword>
<comment type="caution">
    <text evidence="12">The sequence shown here is derived from an EMBL/GenBank/DDBJ whole genome shotgun (WGS) entry which is preliminary data.</text>
</comment>
<keyword evidence="9" id="KW-0315">Glutamine amidotransferase</keyword>
<dbReference type="RefSeq" id="WP_128784432.1">
    <property type="nucleotide sequence ID" value="NZ_RJLM01000005.1"/>
</dbReference>
<comment type="cofactor">
    <cofactor evidence="1">
        <name>Mg(2+)</name>
        <dbReference type="ChEBI" id="CHEBI:18420"/>
    </cofactor>
</comment>
<keyword evidence="4" id="KW-0169">Cobalamin biosynthesis</keyword>
<evidence type="ECO:0000256" key="1">
    <source>
        <dbReference type="ARBA" id="ARBA00001946"/>
    </source>
</evidence>
<evidence type="ECO:0000256" key="6">
    <source>
        <dbReference type="ARBA" id="ARBA00022741"/>
    </source>
</evidence>
<dbReference type="SUPFAM" id="SSF52540">
    <property type="entry name" value="P-loop containing nucleoside triphosphate hydrolases"/>
    <property type="match status" value="1"/>
</dbReference>
<dbReference type="NCBIfam" id="NF002204">
    <property type="entry name" value="PRK01077.1"/>
    <property type="match status" value="1"/>
</dbReference>
<dbReference type="EMBL" id="RJLM01000005">
    <property type="protein sequence ID" value="RWX54806.1"/>
    <property type="molecule type" value="Genomic_DNA"/>
</dbReference>
<dbReference type="InterPro" id="IPR029062">
    <property type="entry name" value="Class_I_gatase-like"/>
</dbReference>
<evidence type="ECO:0000256" key="9">
    <source>
        <dbReference type="ARBA" id="ARBA00022962"/>
    </source>
</evidence>
<dbReference type="PANTHER" id="PTHR43873:SF1">
    <property type="entry name" value="COBYRINATE A,C-DIAMIDE SYNTHASE"/>
    <property type="match status" value="1"/>
</dbReference>
<keyword evidence="8" id="KW-0460">Magnesium</keyword>
<evidence type="ECO:0000256" key="8">
    <source>
        <dbReference type="ARBA" id="ARBA00022842"/>
    </source>
</evidence>
<keyword evidence="5" id="KW-0436">Ligase</keyword>
<dbReference type="NCBIfam" id="TIGR00379">
    <property type="entry name" value="cobB"/>
    <property type="match status" value="1"/>
</dbReference>
<keyword evidence="13" id="KW-1185">Reference proteome</keyword>
<dbReference type="PANTHER" id="PTHR43873">
    <property type="entry name" value="COBYRINATE A,C-DIAMIDE SYNTHASE"/>
    <property type="match status" value="1"/>
</dbReference>
<dbReference type="SUPFAM" id="SSF52317">
    <property type="entry name" value="Class I glutamine amidotransferase-like"/>
    <property type="match status" value="1"/>
</dbReference>
<evidence type="ECO:0000313" key="13">
    <source>
        <dbReference type="Proteomes" id="UP000287563"/>
    </source>
</evidence>
<dbReference type="CDD" id="cd03130">
    <property type="entry name" value="GATase1_CobB"/>
    <property type="match status" value="1"/>
</dbReference>
<keyword evidence="7" id="KW-0067">ATP-binding</keyword>
<dbReference type="Pfam" id="PF01656">
    <property type="entry name" value="CbiA"/>
    <property type="match status" value="1"/>
</dbReference>
<proteinExistence type="inferred from homology"/>
<dbReference type="OrthoDB" id="9764035at2"/>
<organism evidence="12 13">
    <name type="scientific">Photobacterium chitinilyticum</name>
    <dbReference type="NCBI Taxonomy" id="2485123"/>
    <lineage>
        <taxon>Bacteria</taxon>
        <taxon>Pseudomonadati</taxon>
        <taxon>Pseudomonadota</taxon>
        <taxon>Gammaproteobacteria</taxon>
        <taxon>Vibrionales</taxon>
        <taxon>Vibrionaceae</taxon>
        <taxon>Photobacterium</taxon>
    </lineage>
</organism>
<dbReference type="Gene3D" id="3.40.50.880">
    <property type="match status" value="1"/>
</dbReference>
<evidence type="ECO:0000259" key="10">
    <source>
        <dbReference type="Pfam" id="PF01656"/>
    </source>
</evidence>
<name>A0A444JNY7_9GAMM</name>
<dbReference type="Pfam" id="PF07685">
    <property type="entry name" value="GATase_3"/>
    <property type="match status" value="1"/>
</dbReference>
<feature type="domain" description="CobQ/CobB/MinD/ParA nucleotide binding" evidence="10">
    <location>
        <begin position="11"/>
        <end position="189"/>
    </location>
</feature>
<sequence>MENTLVQCPALVVTAPSSGSGKTTVVAALARHFHLQGKRVRVFKTGPDFIDPRFLEFASQQPVYQLDFWMCGEQHCKALIALAAKEADLILIEGVMGMFDGHCSSAEIAARLGIPVLAVIDAGAMAQTFGALAYGLVNYRDDVEMFGVVANRVGSLHHAQMLQESLPENLAFCGWLPKDTDITLPERHLGLVQADELDDLDHRLDRAADLIGEFGTVSLPPPVAFENVYEDAISPLLAGKTIAIARDRAFSFIYRANIDLLKSLGAKVHFFSPVLGDGLPDCDALYLPGGYPELSTDALVENQILIDQIQQHVEQGKPCLAECGGMLYLNRSLTTLDGITTTLSNVLEADSVMQPKLAALGMVETDFNLNLSQEITNDEGIILDEDSVVKNKSGILRGHTFHYSTTQSQEQILTQPMTQRGRKTDPVWVKNNLIASYIHWYFPSNPTLVVKIFLGEATG</sequence>